<dbReference type="AlphaFoldDB" id="A0A937FJ84"/>
<protein>
    <submittedName>
        <fullName evidence="1">Uncharacterized protein</fullName>
    </submittedName>
</protein>
<proteinExistence type="predicted"/>
<dbReference type="EMBL" id="JAESWA010000024">
    <property type="protein sequence ID" value="MBL4933422.1"/>
    <property type="molecule type" value="Genomic_DNA"/>
</dbReference>
<dbReference type="Proteomes" id="UP000623681">
    <property type="component" value="Unassembled WGS sequence"/>
</dbReference>
<dbReference type="RefSeq" id="WP_202768860.1">
    <property type="nucleotide sequence ID" value="NZ_JAESWA010000024.1"/>
</dbReference>
<organism evidence="1 2">
    <name type="scientific">Clostridium paridis</name>
    <dbReference type="NCBI Taxonomy" id="2803863"/>
    <lineage>
        <taxon>Bacteria</taxon>
        <taxon>Bacillati</taxon>
        <taxon>Bacillota</taxon>
        <taxon>Clostridia</taxon>
        <taxon>Eubacteriales</taxon>
        <taxon>Clostridiaceae</taxon>
        <taxon>Clostridium</taxon>
    </lineage>
</organism>
<evidence type="ECO:0000313" key="1">
    <source>
        <dbReference type="EMBL" id="MBL4933422.1"/>
    </source>
</evidence>
<name>A0A937FJ84_9CLOT</name>
<evidence type="ECO:0000313" key="2">
    <source>
        <dbReference type="Proteomes" id="UP000623681"/>
    </source>
</evidence>
<keyword evidence="2" id="KW-1185">Reference proteome</keyword>
<reference evidence="1" key="1">
    <citation type="submission" date="2021-01" db="EMBL/GenBank/DDBJ databases">
        <title>Genome public.</title>
        <authorList>
            <person name="Liu C."/>
            <person name="Sun Q."/>
        </authorList>
    </citation>
    <scope>NUCLEOTIDE SEQUENCE</scope>
    <source>
        <strain evidence="1">YIM B02565</strain>
    </source>
</reference>
<sequence>MNLDELLLAEAKLALKEVKKNYTFFSTINLLEQITGTPFSPTSSASNVGFSGFLSIYQKELGIKYWDTQLSVIDEKDIYNPIWTIDN</sequence>
<accession>A0A937FJ84</accession>
<gene>
    <name evidence="1" type="ORF">JK634_16650</name>
</gene>
<comment type="caution">
    <text evidence="1">The sequence shown here is derived from an EMBL/GenBank/DDBJ whole genome shotgun (WGS) entry which is preliminary data.</text>
</comment>